<keyword evidence="3" id="KW-1185">Reference proteome</keyword>
<dbReference type="AlphaFoldDB" id="A0A7L3SEH7"/>
<organism evidence="2 3">
    <name type="scientific">Rissa tridactyla</name>
    <name type="common">Black-legged kittiwake</name>
    <name type="synonym">Larus tridactyla</name>
    <dbReference type="NCBI Taxonomy" id="75485"/>
    <lineage>
        <taxon>Eukaryota</taxon>
        <taxon>Metazoa</taxon>
        <taxon>Chordata</taxon>
        <taxon>Craniata</taxon>
        <taxon>Vertebrata</taxon>
        <taxon>Euteleostomi</taxon>
        <taxon>Archelosauria</taxon>
        <taxon>Archosauria</taxon>
        <taxon>Dinosauria</taxon>
        <taxon>Saurischia</taxon>
        <taxon>Theropoda</taxon>
        <taxon>Coelurosauria</taxon>
        <taxon>Aves</taxon>
        <taxon>Neognathae</taxon>
        <taxon>Neoaves</taxon>
        <taxon>Charadriiformes</taxon>
        <taxon>Laridae</taxon>
        <taxon>Rissa</taxon>
    </lineage>
</organism>
<reference evidence="2 3" key="1">
    <citation type="submission" date="2019-09" db="EMBL/GenBank/DDBJ databases">
        <title>Bird 10,000 Genomes (B10K) Project - Family phase.</title>
        <authorList>
            <person name="Zhang G."/>
        </authorList>
    </citation>
    <scope>NUCLEOTIDE SEQUENCE [LARGE SCALE GENOMIC DNA]</scope>
    <source>
        <strain evidence="2">OUT-0021</strain>
        <tissue evidence="2">Blood</tissue>
    </source>
</reference>
<dbReference type="PANTHER" id="PTHR22878:SF63">
    <property type="entry name" value="DYNEIN AXONEMAL HEAVY CHAIN 10"/>
    <property type="match status" value="1"/>
</dbReference>
<dbReference type="GO" id="GO:0045505">
    <property type="term" value="F:dynein intermediate chain binding"/>
    <property type="evidence" value="ECO:0007669"/>
    <property type="project" value="InterPro"/>
</dbReference>
<feature type="non-terminal residue" evidence="2">
    <location>
        <position position="876"/>
    </location>
</feature>
<name>A0A7L3SEH7_RISTR</name>
<comment type="caution">
    <text evidence="2">The sequence shown here is derived from an EMBL/GenBank/DDBJ whole genome shotgun (WGS) entry which is preliminary data.</text>
</comment>
<accession>A0A7L3SEH7</accession>
<dbReference type="Pfam" id="PF08385">
    <property type="entry name" value="DHC_N1"/>
    <property type="match status" value="2"/>
</dbReference>
<evidence type="ECO:0000313" key="3">
    <source>
        <dbReference type="Proteomes" id="UP000540089"/>
    </source>
</evidence>
<dbReference type="GO" id="GO:0007018">
    <property type="term" value="P:microtubule-based movement"/>
    <property type="evidence" value="ECO:0007669"/>
    <property type="project" value="InterPro"/>
</dbReference>
<dbReference type="EMBL" id="VZUC01000001">
    <property type="protein sequence ID" value="NXV25580.1"/>
    <property type="molecule type" value="Genomic_DNA"/>
</dbReference>
<feature type="non-terminal residue" evidence="2">
    <location>
        <position position="1"/>
    </location>
</feature>
<dbReference type="GO" id="GO:0051959">
    <property type="term" value="F:dynein light intermediate chain binding"/>
    <property type="evidence" value="ECO:0007669"/>
    <property type="project" value="InterPro"/>
</dbReference>
<protein>
    <submittedName>
        <fullName evidence="2">DYH10 protein</fullName>
    </submittedName>
</protein>
<proteinExistence type="predicted"/>
<feature type="domain" description="Dynein heavy chain tail" evidence="1">
    <location>
        <begin position="325"/>
        <end position="537"/>
    </location>
</feature>
<sequence length="876" mass="102091">IKLEMPTINLDREVSALATVPEVVEALESYAMTWQKLISTALEEQLKKVPQGDGPLAEINLWRERNDTLSALTEQTKLPEVQKVLAILQEAESEHTGDLQIVLRDLRKCHVEAMDNVKFLSTLERHLKNLTYGTGFHVVLDTIPSLMNALRMVWVISRHYNKDERMVPLMERIAWEISERVYKVVDLHTLFKEDRAAAKKKIAGAKSTLEQWKECYFAVRAQIEISGREQHWEFDRKRLFEKTDYMASICQDLYDILQVITEEFYNVFGPELKAVTGDPKRVDDLVRAVNGLTSPMEELTFDLFSIENAHDWKLIMEEFKEEVSVENVKQIFVQNLKDPPLYKNQPPVAGAIYWSRSLFYRIKHTIIRFQEVEGLLASERGKEVKQIYLQVAKRMKEYEDQKYNQWRDGTEQILPLLLKNNLLTVSSVTEEPITTKESVRFIVNFSPVLQEIIIETKYMEQLGFPVPEIARYVALQEDKYLRYTNGLKNMLDRYHKLMETMNEAETKLLDDHIQELWRVFKSGHRRLKWNSLGICDFIVRCTRAIRKFESLVHQIHNNSEDINNALLFIESTNLFKFPLSKNGDELPKVKEFFEYVKCERAKDVTHMVRKYSTIPQLLMKVERRVANTNSGKSPKLTSYYAYWENRIYQVLTQLIVKNLKAFNAAVLANVPLFQTEAILSVSEIVLQPNASEIDKMAVQCIRDCVEVTKHFVRWMHGTCIECPPQPVEEDEVITFSFYSDISQNPLIIEQAVLITQNVHKLLVSLSKYLKQWKRYQLLWKLDKGVAMERLAAEKPACITFDEQLQFYMKVAQEVTQQPLIKDERCIRLQLAPLVYTVQENARGWVISLGKSLNESAREELFSLREEIQVGVFNSCC</sequence>
<dbReference type="Proteomes" id="UP000540089">
    <property type="component" value="Unassembled WGS sequence"/>
</dbReference>
<dbReference type="InterPro" id="IPR026983">
    <property type="entry name" value="DHC"/>
</dbReference>
<dbReference type="PANTHER" id="PTHR22878">
    <property type="entry name" value="DYNEIN HEAVY CHAIN 6, AXONEMAL-LIKE-RELATED"/>
    <property type="match status" value="1"/>
</dbReference>
<gene>
    <name evidence="2" type="primary">Dnah10_1</name>
    <name evidence="2" type="ORF">RISTRI_R06900</name>
</gene>
<dbReference type="InterPro" id="IPR013594">
    <property type="entry name" value="Dynein_heavy_tail"/>
</dbReference>
<dbReference type="GO" id="GO:0030286">
    <property type="term" value="C:dynein complex"/>
    <property type="evidence" value="ECO:0007669"/>
    <property type="project" value="InterPro"/>
</dbReference>
<evidence type="ECO:0000313" key="2">
    <source>
        <dbReference type="EMBL" id="NXV25580.1"/>
    </source>
</evidence>
<evidence type="ECO:0000259" key="1">
    <source>
        <dbReference type="Pfam" id="PF08385"/>
    </source>
</evidence>
<feature type="domain" description="Dynein heavy chain tail" evidence="1">
    <location>
        <begin position="24"/>
        <end position="324"/>
    </location>
</feature>